<evidence type="ECO:0000256" key="3">
    <source>
        <dbReference type="ARBA" id="ARBA00022692"/>
    </source>
</evidence>
<keyword evidence="9" id="KW-1185">Reference proteome</keyword>
<dbReference type="GO" id="GO:0000324">
    <property type="term" value="C:fungal-type vacuole"/>
    <property type="evidence" value="ECO:0007669"/>
    <property type="project" value="EnsemblFungi"/>
</dbReference>
<evidence type="ECO:0000313" key="9">
    <source>
        <dbReference type="Proteomes" id="UP000053780"/>
    </source>
</evidence>
<keyword evidence="5 6" id="KW-0472">Membrane</keyword>
<dbReference type="EMBL" id="KE647056">
    <property type="protein sequence ID" value="EQB61969.1"/>
    <property type="molecule type" value="Genomic_DNA"/>
</dbReference>
<keyword evidence="4 7" id="KW-1133">Transmembrane helix</keyword>
<reference evidence="8 9" key="1">
    <citation type="journal article" date="2013" name="BMC Genomics">
        <title>Genome sequencing and comparative genomics of honey bee microsporidia, Nosema apis reveal novel insights into host-parasite interactions.</title>
        <authorList>
            <person name="Chen Yp."/>
            <person name="Pettis J.S."/>
            <person name="Zhao Y."/>
            <person name="Liu X."/>
            <person name="Tallon L.J."/>
            <person name="Sadzewicz L.D."/>
            <person name="Li R."/>
            <person name="Zheng H."/>
            <person name="Huang S."/>
            <person name="Zhang X."/>
            <person name="Hamilton M.C."/>
            <person name="Pernal S.F."/>
            <person name="Melathopoulos A.P."/>
            <person name="Yan X."/>
            <person name="Evans J.D."/>
        </authorList>
    </citation>
    <scope>NUCLEOTIDE SEQUENCE [LARGE SCALE GENOMIC DNA]</scope>
    <source>
        <strain evidence="8 9">BRL 01</strain>
    </source>
</reference>
<name>T0LCF4_9MICR</name>
<dbReference type="GO" id="GO:0030134">
    <property type="term" value="C:COPII-coated ER to Golgi transport vesicle"/>
    <property type="evidence" value="ECO:0007669"/>
    <property type="project" value="EnsemblFungi"/>
</dbReference>
<dbReference type="PANTHER" id="PTHR10743:SF0">
    <property type="entry name" value="PROTEIN RER1"/>
    <property type="match status" value="1"/>
</dbReference>
<comment type="subcellular location">
    <subcellularLocation>
        <location evidence="1">Membrane</location>
        <topology evidence="1">Multi-pass membrane protein</topology>
    </subcellularLocation>
</comment>
<keyword evidence="3 7" id="KW-0812">Transmembrane</keyword>
<evidence type="ECO:0000256" key="6">
    <source>
        <dbReference type="PIRNR" id="PIRNR016013"/>
    </source>
</evidence>
<evidence type="ECO:0000256" key="2">
    <source>
        <dbReference type="ARBA" id="ARBA00006070"/>
    </source>
</evidence>
<feature type="transmembrane region" description="Helical" evidence="7">
    <location>
        <begin position="128"/>
        <end position="148"/>
    </location>
</feature>
<evidence type="ECO:0000313" key="8">
    <source>
        <dbReference type="EMBL" id="EQB61969.1"/>
    </source>
</evidence>
<dbReference type="GO" id="GO:0030137">
    <property type="term" value="C:COPI-coated vesicle"/>
    <property type="evidence" value="ECO:0007669"/>
    <property type="project" value="EnsemblFungi"/>
</dbReference>
<proteinExistence type="inferred from homology"/>
<feature type="transmembrane region" description="Helical" evidence="7">
    <location>
        <begin position="44"/>
        <end position="62"/>
    </location>
</feature>
<dbReference type="AlphaFoldDB" id="T0LCF4"/>
<gene>
    <name evidence="8" type="ORF">NAPIS_ORF00454</name>
</gene>
<dbReference type="HOGENOM" id="CLU_074889_2_1_1"/>
<evidence type="ECO:0000256" key="4">
    <source>
        <dbReference type="ARBA" id="ARBA00022989"/>
    </source>
</evidence>
<protein>
    <recommendedName>
        <fullName evidence="6">Protein RER1</fullName>
    </recommendedName>
</protein>
<organism evidence="8 9">
    <name type="scientific">Vairimorpha apis BRL 01</name>
    <dbReference type="NCBI Taxonomy" id="1037528"/>
    <lineage>
        <taxon>Eukaryota</taxon>
        <taxon>Fungi</taxon>
        <taxon>Fungi incertae sedis</taxon>
        <taxon>Microsporidia</taxon>
        <taxon>Nosematidae</taxon>
        <taxon>Vairimorpha</taxon>
    </lineage>
</organism>
<dbReference type="Pfam" id="PF03248">
    <property type="entry name" value="Rer1"/>
    <property type="match status" value="1"/>
</dbReference>
<dbReference type="Proteomes" id="UP000053780">
    <property type="component" value="Unassembled WGS sequence"/>
</dbReference>
<dbReference type="VEuPathDB" id="MicrosporidiaDB:NAPIS_ORF00454"/>
<accession>T0LCF4</accession>
<dbReference type="OrthoDB" id="448250at2759"/>
<dbReference type="GO" id="GO:0006621">
    <property type="term" value="P:protein retention in ER lumen"/>
    <property type="evidence" value="ECO:0007669"/>
    <property type="project" value="EnsemblFungi"/>
</dbReference>
<evidence type="ECO:0000256" key="1">
    <source>
        <dbReference type="ARBA" id="ARBA00004141"/>
    </source>
</evidence>
<evidence type="ECO:0000256" key="5">
    <source>
        <dbReference type="ARBA" id="ARBA00023136"/>
    </source>
</evidence>
<dbReference type="GO" id="GO:0005783">
    <property type="term" value="C:endoplasmic reticulum"/>
    <property type="evidence" value="ECO:0007669"/>
    <property type="project" value="GOC"/>
</dbReference>
<dbReference type="PANTHER" id="PTHR10743">
    <property type="entry name" value="PROTEIN RER1"/>
    <property type="match status" value="1"/>
</dbReference>
<feature type="transmembrane region" description="Helical" evidence="7">
    <location>
        <begin position="20"/>
        <end position="38"/>
    </location>
</feature>
<dbReference type="GO" id="GO:0000139">
    <property type="term" value="C:Golgi membrane"/>
    <property type="evidence" value="ECO:0007669"/>
    <property type="project" value="TreeGrafter"/>
</dbReference>
<comment type="similarity">
    <text evidence="2 6">Belongs to the RER1 family.</text>
</comment>
<sequence>MDLSLYTQIVLDYLAPLPYIRWSIFAIILFLYILRIYFTNAYYLVTYCLGIYLIHGIILFLTPKGDNISDPFENYEQEEDDYVPDLIDNQFRPITRNLPEYDFWWFCLKVILCAFFASFFGIMDIPVYTPILVIYFILMVGFTLKSLYKHMKKYKYNPFFMSKDFYKD</sequence>
<evidence type="ECO:0000256" key="7">
    <source>
        <dbReference type="SAM" id="Phobius"/>
    </source>
</evidence>
<dbReference type="PIRSF" id="PIRSF016013">
    <property type="entry name" value="AtER_Rer1p"/>
    <property type="match status" value="1"/>
</dbReference>
<dbReference type="InterPro" id="IPR004932">
    <property type="entry name" value="Rer1"/>
</dbReference>
<dbReference type="GO" id="GO:0006890">
    <property type="term" value="P:retrograde vesicle-mediated transport, Golgi to endoplasmic reticulum"/>
    <property type="evidence" value="ECO:0007669"/>
    <property type="project" value="EnsemblFungi"/>
</dbReference>
<comment type="function">
    <text evidence="6">Involved in the retrieval of endoplasmic reticulum membrane proteins from the early Golgi compartment.</text>
</comment>